<organism evidence="2">
    <name type="scientific">uncultured Caudovirales phage</name>
    <dbReference type="NCBI Taxonomy" id="2100421"/>
    <lineage>
        <taxon>Viruses</taxon>
        <taxon>Duplodnaviria</taxon>
        <taxon>Heunggongvirae</taxon>
        <taxon>Uroviricota</taxon>
        <taxon>Caudoviricetes</taxon>
        <taxon>Peduoviridae</taxon>
        <taxon>Maltschvirus</taxon>
        <taxon>Maltschvirus maltsch</taxon>
    </lineage>
</organism>
<evidence type="ECO:0000313" key="3">
    <source>
        <dbReference type="EMBL" id="CAB4212952.1"/>
    </source>
</evidence>
<dbReference type="InterPro" id="IPR038666">
    <property type="entry name" value="SSP1_head-tail_sf"/>
</dbReference>
<name>A0A6J5S244_9CAUD</name>
<gene>
    <name evidence="2" type="ORF">UFOVP1331_38</name>
    <name evidence="3" type="ORF">UFOVP1442_37</name>
    <name evidence="4" type="ORF">UFOVP1535_14</name>
    <name evidence="1" type="ORF">UFOVP998_21</name>
</gene>
<dbReference type="InterPro" id="IPR008767">
    <property type="entry name" value="Phage_SPP1_head-tail_adaptor"/>
</dbReference>
<dbReference type="EMBL" id="LR797391">
    <property type="protein sequence ID" value="CAB4212952.1"/>
    <property type="molecule type" value="Genomic_DNA"/>
</dbReference>
<sequence length="109" mass="11918">MRAGHLRHRATLQTVGGSDVVGDGNPTLTPTTVASDVPVAIEPANASNVERLFAGLSQFVISSLVRCRYRTDVGPTSQWLFGTRILRVRGIQNVGERNRELVMACEELR</sequence>
<dbReference type="Gene3D" id="2.40.10.270">
    <property type="entry name" value="Bacteriophage SPP1 head-tail adaptor protein"/>
    <property type="match status" value="1"/>
</dbReference>
<accession>A0A6J5S244</accession>
<dbReference type="Pfam" id="PF05521">
    <property type="entry name" value="Phage_HCP"/>
    <property type="match status" value="1"/>
</dbReference>
<evidence type="ECO:0000313" key="2">
    <source>
        <dbReference type="EMBL" id="CAB4199335.1"/>
    </source>
</evidence>
<protein>
    <submittedName>
        <fullName evidence="2">Bacteriophage SPP1, head-tail adaptor</fullName>
    </submittedName>
</protein>
<proteinExistence type="predicted"/>
<dbReference type="EMBL" id="LR798380">
    <property type="protein sequence ID" value="CAB5227978.1"/>
    <property type="molecule type" value="Genomic_DNA"/>
</dbReference>
<evidence type="ECO:0000313" key="1">
    <source>
        <dbReference type="EMBL" id="CAB4177357.1"/>
    </source>
</evidence>
<dbReference type="EMBL" id="LR797287">
    <property type="protein sequence ID" value="CAB4199335.1"/>
    <property type="molecule type" value="Genomic_DNA"/>
</dbReference>
<dbReference type="EMBL" id="LR796948">
    <property type="protein sequence ID" value="CAB4177357.1"/>
    <property type="molecule type" value="Genomic_DNA"/>
</dbReference>
<evidence type="ECO:0000313" key="4">
    <source>
        <dbReference type="EMBL" id="CAB5227978.1"/>
    </source>
</evidence>
<reference evidence="2" key="1">
    <citation type="submission" date="2020-05" db="EMBL/GenBank/DDBJ databases">
        <authorList>
            <person name="Chiriac C."/>
            <person name="Salcher M."/>
            <person name="Ghai R."/>
            <person name="Kavagutti S V."/>
        </authorList>
    </citation>
    <scope>NUCLEOTIDE SEQUENCE</scope>
</reference>